<dbReference type="Proteomes" id="UP001589608">
    <property type="component" value="Unassembled WGS sequence"/>
</dbReference>
<dbReference type="RefSeq" id="WP_223103363.1">
    <property type="nucleotide sequence ID" value="NZ_CP061913.1"/>
</dbReference>
<dbReference type="EMBL" id="JBHMCA010000042">
    <property type="protein sequence ID" value="MFB9445279.1"/>
    <property type="molecule type" value="Genomic_DNA"/>
</dbReference>
<feature type="region of interest" description="Disordered" evidence="1">
    <location>
        <begin position="1"/>
        <end position="23"/>
    </location>
</feature>
<evidence type="ECO:0000313" key="2">
    <source>
        <dbReference type="EMBL" id="MFB9445279.1"/>
    </source>
</evidence>
<keyword evidence="3" id="KW-1185">Reference proteome</keyword>
<name>A0ABV5M8W1_9ACTN</name>
<proteinExistence type="predicted"/>
<organism evidence="2 3">
    <name type="scientific">Dactylosporangium vinaceum</name>
    <dbReference type="NCBI Taxonomy" id="53362"/>
    <lineage>
        <taxon>Bacteria</taxon>
        <taxon>Bacillati</taxon>
        <taxon>Actinomycetota</taxon>
        <taxon>Actinomycetes</taxon>
        <taxon>Micromonosporales</taxon>
        <taxon>Micromonosporaceae</taxon>
        <taxon>Dactylosporangium</taxon>
    </lineage>
</organism>
<gene>
    <name evidence="2" type="ORF">ACFFTR_19565</name>
</gene>
<evidence type="ECO:0000256" key="1">
    <source>
        <dbReference type="SAM" id="MobiDB-lite"/>
    </source>
</evidence>
<accession>A0ABV5M8W1</accession>
<protein>
    <submittedName>
        <fullName evidence="2">Uncharacterized protein</fullName>
    </submittedName>
</protein>
<sequence>MSAPATTAGAYTKPPSRNLTRPAGLAPVPDSTCSYAQSSIHIFAASWASNQVKYVQRGQPVPDDTWADTARLTGDYQQGITTTRSRLKDAHVPETYIVYSDLADADAAITAAITAAKAKDDTQVMPIYTKALTAEDHIVESCSALEATSR</sequence>
<reference evidence="2 3" key="1">
    <citation type="submission" date="2024-09" db="EMBL/GenBank/DDBJ databases">
        <authorList>
            <person name="Sun Q."/>
            <person name="Mori K."/>
        </authorList>
    </citation>
    <scope>NUCLEOTIDE SEQUENCE [LARGE SCALE GENOMIC DNA]</scope>
    <source>
        <strain evidence="2 3">JCM 3307</strain>
    </source>
</reference>
<evidence type="ECO:0000313" key="3">
    <source>
        <dbReference type="Proteomes" id="UP001589608"/>
    </source>
</evidence>
<comment type="caution">
    <text evidence="2">The sequence shown here is derived from an EMBL/GenBank/DDBJ whole genome shotgun (WGS) entry which is preliminary data.</text>
</comment>